<reference evidence="2" key="1">
    <citation type="journal article" date="2020" name="Stud. Mycol.">
        <title>101 Dothideomycetes genomes: a test case for predicting lifestyles and emergence of pathogens.</title>
        <authorList>
            <person name="Haridas S."/>
            <person name="Albert R."/>
            <person name="Binder M."/>
            <person name="Bloem J."/>
            <person name="Labutti K."/>
            <person name="Salamov A."/>
            <person name="Andreopoulos B."/>
            <person name="Baker S."/>
            <person name="Barry K."/>
            <person name="Bills G."/>
            <person name="Bluhm B."/>
            <person name="Cannon C."/>
            <person name="Castanera R."/>
            <person name="Culley D."/>
            <person name="Daum C."/>
            <person name="Ezra D."/>
            <person name="Gonzalez J."/>
            <person name="Henrissat B."/>
            <person name="Kuo A."/>
            <person name="Liang C."/>
            <person name="Lipzen A."/>
            <person name="Lutzoni F."/>
            <person name="Magnuson J."/>
            <person name="Mondo S."/>
            <person name="Nolan M."/>
            <person name="Ohm R."/>
            <person name="Pangilinan J."/>
            <person name="Park H.-J."/>
            <person name="Ramirez L."/>
            <person name="Alfaro M."/>
            <person name="Sun H."/>
            <person name="Tritt A."/>
            <person name="Yoshinaga Y."/>
            <person name="Zwiers L.-H."/>
            <person name="Turgeon B."/>
            <person name="Goodwin S."/>
            <person name="Spatafora J."/>
            <person name="Crous P."/>
            <person name="Grigoriev I."/>
        </authorList>
    </citation>
    <scope>NUCLEOTIDE SEQUENCE</scope>
    <source>
        <strain evidence="2">CBS 473.64</strain>
    </source>
</reference>
<dbReference type="EMBL" id="MU006784">
    <property type="protein sequence ID" value="KAF2640580.1"/>
    <property type="molecule type" value="Genomic_DNA"/>
</dbReference>
<protein>
    <recommendedName>
        <fullName evidence="4">Cytidyltransferase-like domain-containing protein</fullName>
    </recommendedName>
</protein>
<sequence>MGSVQSKPRSPFKGMDSQDTLLSPNPSFTPSTTNVSEPCAPANAPLRSALKSPVNSTEIPLEHYIRAVMPTSVQAKLPSPLFRRTSWISTPTLQKGVKSRVLLFTGSFNPPHIGHKLLLTHAFFRSAYPNVIAAIILPSPSPSVHRKAAGIMIKDGRKASDSDFDDVDNGSVVAGARRQNQYAIKRKNRVKLWRDELLSPWVWIAKYGKECYTAVFRLEGLARKDGFDLEFVVIGGTDYSSIEAGCEFWEAEINEVIIGDFFRPGPCRGVDGSLKKLEPCTEWKCLEDVEALLRRVDGGEVGVVEVLLLLYPDEDERLAEVYGKAGKKFSALKGPARQILEQRLMRSGASWKCEHREDGRQMVQFVPINGVGDEPPKVEVSSSAIRKVLWVMTPKEARKELEDVALDAKNVW</sequence>
<accession>A0A6A6RZ30</accession>
<dbReference type="InterPro" id="IPR014729">
    <property type="entry name" value="Rossmann-like_a/b/a_fold"/>
</dbReference>
<feature type="region of interest" description="Disordered" evidence="1">
    <location>
        <begin position="1"/>
        <end position="40"/>
    </location>
</feature>
<evidence type="ECO:0008006" key="4">
    <source>
        <dbReference type="Google" id="ProtNLM"/>
    </source>
</evidence>
<proteinExistence type="predicted"/>
<dbReference type="AlphaFoldDB" id="A0A6A6RZ30"/>
<evidence type="ECO:0000313" key="2">
    <source>
        <dbReference type="EMBL" id="KAF2640580.1"/>
    </source>
</evidence>
<evidence type="ECO:0000256" key="1">
    <source>
        <dbReference type="SAM" id="MobiDB-lite"/>
    </source>
</evidence>
<dbReference type="Gene3D" id="3.40.50.620">
    <property type="entry name" value="HUPs"/>
    <property type="match status" value="1"/>
</dbReference>
<feature type="compositionally biased region" description="Polar residues" evidence="1">
    <location>
        <begin position="17"/>
        <end position="36"/>
    </location>
</feature>
<dbReference type="SUPFAM" id="SSF52374">
    <property type="entry name" value="Nucleotidylyl transferase"/>
    <property type="match status" value="2"/>
</dbReference>
<evidence type="ECO:0000313" key="3">
    <source>
        <dbReference type="Proteomes" id="UP000799753"/>
    </source>
</evidence>
<gene>
    <name evidence="2" type="ORF">P280DRAFT_469327</name>
</gene>
<dbReference type="OrthoDB" id="3558741at2759"/>
<organism evidence="2 3">
    <name type="scientific">Massarina eburnea CBS 473.64</name>
    <dbReference type="NCBI Taxonomy" id="1395130"/>
    <lineage>
        <taxon>Eukaryota</taxon>
        <taxon>Fungi</taxon>
        <taxon>Dikarya</taxon>
        <taxon>Ascomycota</taxon>
        <taxon>Pezizomycotina</taxon>
        <taxon>Dothideomycetes</taxon>
        <taxon>Pleosporomycetidae</taxon>
        <taxon>Pleosporales</taxon>
        <taxon>Massarineae</taxon>
        <taxon>Massarinaceae</taxon>
        <taxon>Massarina</taxon>
    </lineage>
</organism>
<dbReference type="Proteomes" id="UP000799753">
    <property type="component" value="Unassembled WGS sequence"/>
</dbReference>
<keyword evidence="3" id="KW-1185">Reference proteome</keyword>
<name>A0A6A6RZ30_9PLEO</name>